<feature type="compositionally biased region" description="Low complexity" evidence="2">
    <location>
        <begin position="461"/>
        <end position="481"/>
    </location>
</feature>
<dbReference type="EMBL" id="MU150561">
    <property type="protein sequence ID" value="KAF9455690.1"/>
    <property type="molecule type" value="Genomic_DNA"/>
</dbReference>
<evidence type="ECO:0000256" key="2">
    <source>
        <dbReference type="SAM" id="MobiDB-lite"/>
    </source>
</evidence>
<gene>
    <name evidence="3" type="ORF">BDZ94DRAFT_1315965</name>
</gene>
<dbReference type="AlphaFoldDB" id="A0A9P5XU05"/>
<comment type="caution">
    <text evidence="3">The sequence shown here is derived from an EMBL/GenBank/DDBJ whole genome shotgun (WGS) entry which is preliminary data.</text>
</comment>
<feature type="region of interest" description="Disordered" evidence="2">
    <location>
        <begin position="455"/>
        <end position="481"/>
    </location>
</feature>
<reference evidence="3" key="1">
    <citation type="submission" date="2020-11" db="EMBL/GenBank/DDBJ databases">
        <authorList>
            <consortium name="DOE Joint Genome Institute"/>
            <person name="Ahrendt S."/>
            <person name="Riley R."/>
            <person name="Andreopoulos W."/>
            <person name="Labutti K."/>
            <person name="Pangilinan J."/>
            <person name="Ruiz-Duenas F.J."/>
            <person name="Barrasa J.M."/>
            <person name="Sanchez-Garcia M."/>
            <person name="Camarero S."/>
            <person name="Miyauchi S."/>
            <person name="Serrano A."/>
            <person name="Linde D."/>
            <person name="Babiker R."/>
            <person name="Drula E."/>
            <person name="Ayuso-Fernandez I."/>
            <person name="Pacheco R."/>
            <person name="Padilla G."/>
            <person name="Ferreira P."/>
            <person name="Barriuso J."/>
            <person name="Kellner H."/>
            <person name="Castanera R."/>
            <person name="Alfaro M."/>
            <person name="Ramirez L."/>
            <person name="Pisabarro A.G."/>
            <person name="Kuo A."/>
            <person name="Tritt A."/>
            <person name="Lipzen A."/>
            <person name="He G."/>
            <person name="Yan M."/>
            <person name="Ng V."/>
            <person name="Cullen D."/>
            <person name="Martin F."/>
            <person name="Rosso M.-N."/>
            <person name="Henrissat B."/>
            <person name="Hibbett D."/>
            <person name="Martinez A.T."/>
            <person name="Grigoriev I.V."/>
        </authorList>
    </citation>
    <scope>NUCLEOTIDE SEQUENCE</scope>
    <source>
        <strain evidence="3">CBS 247.69</strain>
    </source>
</reference>
<organism evidence="3 4">
    <name type="scientific">Collybia nuda</name>
    <dbReference type="NCBI Taxonomy" id="64659"/>
    <lineage>
        <taxon>Eukaryota</taxon>
        <taxon>Fungi</taxon>
        <taxon>Dikarya</taxon>
        <taxon>Basidiomycota</taxon>
        <taxon>Agaricomycotina</taxon>
        <taxon>Agaricomycetes</taxon>
        <taxon>Agaricomycetidae</taxon>
        <taxon>Agaricales</taxon>
        <taxon>Tricholomatineae</taxon>
        <taxon>Clitocybaceae</taxon>
        <taxon>Collybia</taxon>
    </lineage>
</organism>
<keyword evidence="4" id="KW-1185">Reference proteome</keyword>
<sequence length="650" mass="70066">IDTQGLLDRVFPLPTPDSLRSLLKHAADHPLSRFRTAIQCLVPISSLPRSNPSPTALQQRRFCTLASSLLDHASSDAAFIDLDLSSFLPPDDQSTRPSSPSRPRKYALVQHLPSGDYWTSLNSDADLTTALKDLPTAQAELVAILPTPPPKPTNSVPTLAAYRSTKPLPALKPLPAQRRVTTGAFLDYGPWASFAPVFDQDAQIVGQRELGEVIYGWEQRKKEKLEMWRQRLESTATIEEVPPVTQKSAPPEVVHAELEQLLAPDEVDAIKTALGCLELENAVQELLERNRRALARLEELQYLRLTAEDGENSTAKEGSEEWDTAQGILDSLAVLASLRPRAVPSDENDHQTATILPPPHVLHKLHRTLALEPSSGWFGTLPPTRSAALRDDNTVKIRSGATTTTAVAATTTTPVPTATTPAPATAPVTMTSSPYPGYPYTYNTATAAQQQQMPYQPQPYRPQSTGTTAGTTPTTPYAPYKPQYYPYAPQQQGAQQSYYGQQQQGYAAAAYSGWYSAYSAPQQAQAQVAGGSGRGTPQPAQPQAQLGQAPGQMIQMQMVQPPPPVIANATTATYGSFFGGTPAGVARTPAVANTVYTQAQGAQSSAVPTLPAHLRTTQTQPQSQASTPVPTPVQAQQAYYGTYQTPGPAR</sequence>
<feature type="region of interest" description="Disordered" evidence="2">
    <location>
        <begin position="606"/>
        <end position="650"/>
    </location>
</feature>
<evidence type="ECO:0000313" key="3">
    <source>
        <dbReference type="EMBL" id="KAF9455690.1"/>
    </source>
</evidence>
<name>A0A9P5XU05_9AGAR</name>
<keyword evidence="1" id="KW-0175">Coiled coil</keyword>
<evidence type="ECO:0000256" key="1">
    <source>
        <dbReference type="SAM" id="Coils"/>
    </source>
</evidence>
<proteinExistence type="predicted"/>
<evidence type="ECO:0000313" key="4">
    <source>
        <dbReference type="Proteomes" id="UP000807353"/>
    </source>
</evidence>
<feature type="coiled-coil region" evidence="1">
    <location>
        <begin position="276"/>
        <end position="303"/>
    </location>
</feature>
<accession>A0A9P5XU05</accession>
<feature type="region of interest" description="Disordered" evidence="2">
    <location>
        <begin position="526"/>
        <end position="545"/>
    </location>
</feature>
<feature type="compositionally biased region" description="Low complexity" evidence="2">
    <location>
        <begin position="616"/>
        <end position="650"/>
    </location>
</feature>
<protein>
    <submittedName>
        <fullName evidence="3">Uncharacterized protein</fullName>
    </submittedName>
</protein>
<dbReference type="Proteomes" id="UP000807353">
    <property type="component" value="Unassembled WGS sequence"/>
</dbReference>
<dbReference type="OrthoDB" id="21648at2759"/>
<feature type="non-terminal residue" evidence="3">
    <location>
        <position position="1"/>
    </location>
</feature>